<evidence type="ECO:0000313" key="2">
    <source>
        <dbReference type="EMBL" id="KAL1892595.1"/>
    </source>
</evidence>
<keyword evidence="3" id="KW-1185">Reference proteome</keyword>
<feature type="compositionally biased region" description="Polar residues" evidence="1">
    <location>
        <begin position="22"/>
        <end position="31"/>
    </location>
</feature>
<dbReference type="EMBL" id="JAWCUI010000043">
    <property type="protein sequence ID" value="KAL1892595.1"/>
    <property type="molecule type" value="Genomic_DNA"/>
</dbReference>
<feature type="compositionally biased region" description="Polar residues" evidence="1">
    <location>
        <begin position="50"/>
        <end position="59"/>
    </location>
</feature>
<accession>A0ABR3YX00</accession>
<proteinExistence type="predicted"/>
<name>A0ABR3YX00_9PEZI</name>
<sequence length="415" mass="46201">MLLSESLGGSRGPEPAFVESGALQTPTTTPDGHSGDQDGDREEDPKEHSTNPNSLSAPFSLSFQPKSILEPADHLAQLIAKSLAATAAAVSAPSNHGHHRKWPRLYHGMFSLGEVARLVGEYPMRMLHPTFCSPFIHPTLCRQRPDGKGGKGPPAPLAVAFACVSMKMHMEGEGKEFVCETMSQERDKLIKQLPSILDNYEDTCVILQALCIYGIEALIAANRFPSRLNLAVLHHEYLVRATRRLLQQIANTSLEGCFSNSFLGSPYVVTVDWKTWVVHESLRRTLFLVYIIHELLHGAETLDHAYFEPLFTKEEGGIHEHIVLPSSDALWEAQNEDDWRRAVESEAQQFQKDTALKLGDAERRVAGEDEPWMLTEFPQLPELTRLILSVSPLYGAAQRCTFSQQMLGDPTRSLI</sequence>
<protein>
    <recommendedName>
        <fullName evidence="4">Transcription factor domain-containing protein</fullName>
    </recommendedName>
</protein>
<feature type="region of interest" description="Disordered" evidence="1">
    <location>
        <begin position="1"/>
        <end position="59"/>
    </location>
</feature>
<dbReference type="Proteomes" id="UP001583186">
    <property type="component" value="Unassembled WGS sequence"/>
</dbReference>
<comment type="caution">
    <text evidence="2">The sequence shown here is derived from an EMBL/GenBank/DDBJ whole genome shotgun (WGS) entry which is preliminary data.</text>
</comment>
<organism evidence="2 3">
    <name type="scientific">Sporothrix stenoceras</name>
    <dbReference type="NCBI Taxonomy" id="5173"/>
    <lineage>
        <taxon>Eukaryota</taxon>
        <taxon>Fungi</taxon>
        <taxon>Dikarya</taxon>
        <taxon>Ascomycota</taxon>
        <taxon>Pezizomycotina</taxon>
        <taxon>Sordariomycetes</taxon>
        <taxon>Sordariomycetidae</taxon>
        <taxon>Ophiostomatales</taxon>
        <taxon>Ophiostomataceae</taxon>
        <taxon>Sporothrix</taxon>
    </lineage>
</organism>
<evidence type="ECO:0000256" key="1">
    <source>
        <dbReference type="SAM" id="MobiDB-lite"/>
    </source>
</evidence>
<evidence type="ECO:0000313" key="3">
    <source>
        <dbReference type="Proteomes" id="UP001583186"/>
    </source>
</evidence>
<evidence type="ECO:0008006" key="4">
    <source>
        <dbReference type="Google" id="ProtNLM"/>
    </source>
</evidence>
<gene>
    <name evidence="2" type="ORF">Sste5346_006880</name>
</gene>
<reference evidence="2 3" key="1">
    <citation type="journal article" date="2024" name="IMA Fungus">
        <title>IMA Genome - F19 : A genome assembly and annotation guide to empower mycologists, including annotated draft genome sequences of Ceratocystis pirilliformis, Diaporthe australafricana, Fusarium ophioides, Paecilomyces lecythidis, and Sporothrix stenoceras.</title>
        <authorList>
            <person name="Aylward J."/>
            <person name="Wilson A.M."/>
            <person name="Visagie C.M."/>
            <person name="Spraker J."/>
            <person name="Barnes I."/>
            <person name="Buitendag C."/>
            <person name="Ceriani C."/>
            <person name="Del Mar Angel L."/>
            <person name="du Plessis D."/>
            <person name="Fuchs T."/>
            <person name="Gasser K."/>
            <person name="Kramer D."/>
            <person name="Li W."/>
            <person name="Munsamy K."/>
            <person name="Piso A."/>
            <person name="Price J.L."/>
            <person name="Sonnekus B."/>
            <person name="Thomas C."/>
            <person name="van der Nest A."/>
            <person name="van Dijk A."/>
            <person name="van Heerden A."/>
            <person name="van Vuuren N."/>
            <person name="Yilmaz N."/>
            <person name="Duong T.A."/>
            <person name="van der Merwe N.A."/>
            <person name="Wingfield M.J."/>
            <person name="Wingfield B.D."/>
        </authorList>
    </citation>
    <scope>NUCLEOTIDE SEQUENCE [LARGE SCALE GENOMIC DNA]</scope>
    <source>
        <strain evidence="2 3">CMW 5346</strain>
    </source>
</reference>
<feature type="compositionally biased region" description="Basic and acidic residues" evidence="1">
    <location>
        <begin position="33"/>
        <end position="49"/>
    </location>
</feature>